<dbReference type="PANTHER" id="PTHR42852">
    <property type="entry name" value="THIOL:DISULFIDE INTERCHANGE PROTEIN DSBE"/>
    <property type="match status" value="1"/>
</dbReference>
<dbReference type="GO" id="GO:0016491">
    <property type="term" value="F:oxidoreductase activity"/>
    <property type="evidence" value="ECO:0007669"/>
    <property type="project" value="InterPro"/>
</dbReference>
<gene>
    <name evidence="3" type="ORF">SAMN03097708_00523</name>
</gene>
<dbReference type="SUPFAM" id="SSF52833">
    <property type="entry name" value="Thioredoxin-like"/>
    <property type="match status" value="1"/>
</dbReference>
<dbReference type="PANTHER" id="PTHR42852:SF13">
    <property type="entry name" value="PROTEIN DIPZ"/>
    <property type="match status" value="1"/>
</dbReference>
<evidence type="ECO:0000313" key="4">
    <source>
        <dbReference type="Proteomes" id="UP000199648"/>
    </source>
</evidence>
<feature type="transmembrane region" description="Helical" evidence="1">
    <location>
        <begin position="34"/>
        <end position="52"/>
    </location>
</feature>
<keyword evidence="1" id="KW-0812">Transmembrane</keyword>
<dbReference type="InterPro" id="IPR036249">
    <property type="entry name" value="Thioredoxin-like_sf"/>
</dbReference>
<dbReference type="STRING" id="415747.SAMN03097708_00523"/>
<reference evidence="3 4" key="1">
    <citation type="submission" date="2016-10" db="EMBL/GenBank/DDBJ databases">
        <authorList>
            <person name="de Groot N.N."/>
        </authorList>
    </citation>
    <scope>NUCLEOTIDE SEQUENCE [LARGE SCALE GENOMIC DNA]</scope>
    <source>
        <strain evidence="3 4">HLD2</strain>
    </source>
</reference>
<keyword evidence="4" id="KW-1185">Reference proteome</keyword>
<sequence length="198" mass="21551">MREVWHSEPLAQSNGNGNGTKTIGVTIQMRTKEIAIAVFALFLIGVMGYLWFTPGGANKAPDVTVTTLDGEPLRLADLRGRPVLWTFWATTCPSCVEEIPHLAKLHRELGKQGLAVVGVAMSYDPPDQVREMVSGRDIPYTIALDDGSAARAFGDVKLTPTTFLINPEGRIVQQKLGELDMELIEGRIIDMLNGTSSS</sequence>
<keyword evidence="1" id="KW-1133">Transmembrane helix</keyword>
<dbReference type="InterPro" id="IPR000866">
    <property type="entry name" value="AhpC/TSA"/>
</dbReference>
<dbReference type="GO" id="GO:0016209">
    <property type="term" value="F:antioxidant activity"/>
    <property type="evidence" value="ECO:0007669"/>
    <property type="project" value="InterPro"/>
</dbReference>
<evidence type="ECO:0000259" key="2">
    <source>
        <dbReference type="PROSITE" id="PS51352"/>
    </source>
</evidence>
<feature type="domain" description="Thioredoxin" evidence="2">
    <location>
        <begin position="54"/>
        <end position="194"/>
    </location>
</feature>
<dbReference type="Pfam" id="PF00578">
    <property type="entry name" value="AhpC-TSA"/>
    <property type="match status" value="1"/>
</dbReference>
<evidence type="ECO:0000256" key="1">
    <source>
        <dbReference type="SAM" id="Phobius"/>
    </source>
</evidence>
<proteinExistence type="predicted"/>
<dbReference type="InterPro" id="IPR013766">
    <property type="entry name" value="Thioredoxin_domain"/>
</dbReference>
<protein>
    <submittedName>
        <fullName evidence="3">Peroxiredoxin</fullName>
    </submittedName>
</protein>
<dbReference type="CDD" id="cd02966">
    <property type="entry name" value="TlpA_like_family"/>
    <property type="match status" value="1"/>
</dbReference>
<dbReference type="Gene3D" id="3.40.30.10">
    <property type="entry name" value="Glutaredoxin"/>
    <property type="match status" value="1"/>
</dbReference>
<evidence type="ECO:0000313" key="3">
    <source>
        <dbReference type="EMBL" id="SCZ51560.1"/>
    </source>
</evidence>
<dbReference type="AlphaFoldDB" id="A0A1G5PQW7"/>
<dbReference type="InterPro" id="IPR050553">
    <property type="entry name" value="Thioredoxin_ResA/DsbE_sf"/>
</dbReference>
<accession>A0A1G5PQW7</accession>
<keyword evidence="1" id="KW-0472">Membrane</keyword>
<name>A0A1G5PQW7_9GAMM</name>
<dbReference type="PROSITE" id="PS51352">
    <property type="entry name" value="THIOREDOXIN_2"/>
    <property type="match status" value="1"/>
</dbReference>
<dbReference type="EMBL" id="FMWD01000002">
    <property type="protein sequence ID" value="SCZ51560.1"/>
    <property type="molecule type" value="Genomic_DNA"/>
</dbReference>
<dbReference type="Proteomes" id="UP000199648">
    <property type="component" value="Unassembled WGS sequence"/>
</dbReference>
<organism evidence="3 4">
    <name type="scientific">Thiohalomonas denitrificans</name>
    <dbReference type="NCBI Taxonomy" id="415747"/>
    <lineage>
        <taxon>Bacteria</taxon>
        <taxon>Pseudomonadati</taxon>
        <taxon>Pseudomonadota</taxon>
        <taxon>Gammaproteobacteria</taxon>
        <taxon>Thiohalomonadales</taxon>
        <taxon>Thiohalomonadaceae</taxon>
        <taxon>Thiohalomonas</taxon>
    </lineage>
</organism>